<keyword evidence="10" id="KW-1185">Reference proteome</keyword>
<reference evidence="9 10" key="1">
    <citation type="submission" date="2022-06" db="EMBL/GenBank/DDBJ databases">
        <authorList>
            <person name="Jeon C.O."/>
        </authorList>
    </citation>
    <scope>NUCLEOTIDE SEQUENCE [LARGE SCALE GENOMIC DNA]</scope>
    <source>
        <strain evidence="9 10">KCTC 13943</strain>
    </source>
</reference>
<dbReference type="PANTHER" id="PTHR34582">
    <property type="entry name" value="UPF0702 TRANSMEMBRANE PROTEIN YCAP"/>
    <property type="match status" value="1"/>
</dbReference>
<feature type="domain" description="YetF C-terminal" evidence="8">
    <location>
        <begin position="171"/>
        <end position="224"/>
    </location>
</feature>
<name>A0ABT0W8V2_9BACI</name>
<evidence type="ECO:0000313" key="9">
    <source>
        <dbReference type="EMBL" id="MCM2532013.1"/>
    </source>
</evidence>
<keyword evidence="3" id="KW-1003">Cell membrane</keyword>
<accession>A0ABT0W8V2</accession>
<evidence type="ECO:0000256" key="6">
    <source>
        <dbReference type="ARBA" id="ARBA00023136"/>
    </source>
</evidence>
<keyword evidence="5 7" id="KW-1133">Transmembrane helix</keyword>
<dbReference type="EMBL" id="JAMQCR010000001">
    <property type="protein sequence ID" value="MCM2532013.1"/>
    <property type="molecule type" value="Genomic_DNA"/>
</dbReference>
<proteinExistence type="inferred from homology"/>
<evidence type="ECO:0000259" key="8">
    <source>
        <dbReference type="Pfam" id="PF04239"/>
    </source>
</evidence>
<feature type="transmembrane region" description="Helical" evidence="7">
    <location>
        <begin position="59"/>
        <end position="81"/>
    </location>
</feature>
<evidence type="ECO:0000256" key="7">
    <source>
        <dbReference type="SAM" id="Phobius"/>
    </source>
</evidence>
<comment type="caution">
    <text evidence="9">The sequence shown here is derived from an EMBL/GenBank/DDBJ whole genome shotgun (WGS) entry which is preliminary data.</text>
</comment>
<feature type="transmembrane region" description="Helical" evidence="7">
    <location>
        <begin position="6"/>
        <end position="26"/>
    </location>
</feature>
<evidence type="ECO:0000256" key="1">
    <source>
        <dbReference type="ARBA" id="ARBA00004651"/>
    </source>
</evidence>
<dbReference type="Gene3D" id="3.30.240.20">
    <property type="entry name" value="bsu07140 like domains"/>
    <property type="match status" value="2"/>
</dbReference>
<feature type="domain" description="YetF C-terminal" evidence="8">
    <location>
        <begin position="82"/>
        <end position="164"/>
    </location>
</feature>
<dbReference type="PANTHER" id="PTHR34582:SF7">
    <property type="entry name" value="UPF0702 TRANSMEMBRANE PROTEIN YDFS"/>
    <property type="match status" value="1"/>
</dbReference>
<evidence type="ECO:0000256" key="4">
    <source>
        <dbReference type="ARBA" id="ARBA00022692"/>
    </source>
</evidence>
<evidence type="ECO:0000256" key="3">
    <source>
        <dbReference type="ARBA" id="ARBA00022475"/>
    </source>
</evidence>
<comment type="similarity">
    <text evidence="2">Belongs to the UPF0702 family.</text>
</comment>
<gene>
    <name evidence="9" type="ORF">NDK43_05935</name>
</gene>
<dbReference type="Pfam" id="PF04239">
    <property type="entry name" value="DUF421"/>
    <property type="match status" value="2"/>
</dbReference>
<comment type="subcellular location">
    <subcellularLocation>
        <location evidence="1">Cell membrane</location>
        <topology evidence="1">Multi-pass membrane protein</topology>
    </subcellularLocation>
</comment>
<dbReference type="InterPro" id="IPR007353">
    <property type="entry name" value="DUF421"/>
</dbReference>
<protein>
    <submittedName>
        <fullName evidence="9">DUF421 domain-containing protein</fullName>
    </submittedName>
</protein>
<evidence type="ECO:0000256" key="2">
    <source>
        <dbReference type="ARBA" id="ARBA00006448"/>
    </source>
</evidence>
<dbReference type="InterPro" id="IPR023090">
    <property type="entry name" value="UPF0702_alpha/beta_dom_sf"/>
</dbReference>
<evidence type="ECO:0000313" key="10">
    <source>
        <dbReference type="Proteomes" id="UP001523262"/>
    </source>
</evidence>
<evidence type="ECO:0000256" key="5">
    <source>
        <dbReference type="ARBA" id="ARBA00022989"/>
    </source>
</evidence>
<organism evidence="9 10">
    <name type="scientific">Neobacillus pocheonensis</name>
    <dbReference type="NCBI Taxonomy" id="363869"/>
    <lineage>
        <taxon>Bacteria</taxon>
        <taxon>Bacillati</taxon>
        <taxon>Bacillota</taxon>
        <taxon>Bacilli</taxon>
        <taxon>Bacillales</taxon>
        <taxon>Bacillaceae</taxon>
        <taxon>Neobacillus</taxon>
    </lineage>
</organism>
<sequence>MEAVITSICRTTIAIILLLSVAYLFGKQIGTHKNYFTFALSITLGSFTANMGFDLHLKFIPLLLSFFTLILFYFILATLSFKSVRLRKWFAGKPTIIIENGILLETNMKKHKYTLDNLTQQLRELGIFNIGEVSYALLEVNGKLSVLKKEEYQGVNKKDLAIIASQKINFPIEIITNGKLLVENFTQKYTISWIELELKKRNLLVNEINYAVISTNGQLYIDLFNDPVNSTSN</sequence>
<dbReference type="Proteomes" id="UP001523262">
    <property type="component" value="Unassembled WGS sequence"/>
</dbReference>
<keyword evidence="6 7" id="KW-0472">Membrane</keyword>
<keyword evidence="4 7" id="KW-0812">Transmembrane</keyword>